<comment type="similarity">
    <text evidence="1">Belongs to the FAD-binding monooxygenase family.</text>
</comment>
<dbReference type="Proteomes" id="UP000245464">
    <property type="component" value="Chromosome 10"/>
</dbReference>
<evidence type="ECO:0000256" key="2">
    <source>
        <dbReference type="ARBA" id="ARBA00022630"/>
    </source>
</evidence>
<evidence type="ECO:0000256" key="4">
    <source>
        <dbReference type="ARBA" id="ARBA00023002"/>
    </source>
</evidence>
<dbReference type="Proteomes" id="UP000249757">
    <property type="component" value="Unassembled WGS sequence"/>
</dbReference>
<sequence>MSFDTEVLIIGAGMSGLGLAVQIIRNYGIRNFELVEKSEDVGGTWLANTYPGCGCDVASHFYSYSFALNPDWSRKYSMRPEIQAYFRSVAEQYRVVDHVRFRSILEKAVWNDVDNVWEASILNLQTKERIVRRAKVLISGVGSLSVPKTCDLPGVDTYKGKLFHSAQWDHSFDWADKDIVVLGNGCSATQFVPIMANEPNPVRKLTQFGRQAQYLAERENPHYSNTFKAVMRYVPLAMRLYRAKFYYEMERDWSGFDIETGRNIRQDLAKENEAYVKSMAPPKYWNAIIPKTEIGCKRKVLDTDYLKTLWRDNIELVADDPAERITESGVVTKSGREVNADAIVLATGFATQQMLFPMEIVGRDGISLHEHWDKTSLGVAQAYFGTVVPNFPNFFILMGPNTVTGHLSVIYTVECQINFTLRLLEPIFKSLPSYRSRSFIPKMLAPPPATVEVKSEAAIADSQWTQQAAKKLVWASGCVNWAVDPKTGLNNMMYPDWQFMYWLRSIFWKKSDFVYKKEKTGEEFRPGAGKTMLWLATVGAIAGGAFFGRDWIQDELPRQLRHLNTRGLVRHFPVKIALERCLSA</sequence>
<evidence type="ECO:0000256" key="1">
    <source>
        <dbReference type="ARBA" id="ARBA00010139"/>
    </source>
</evidence>
<evidence type="ECO:0000313" key="8">
    <source>
        <dbReference type="Proteomes" id="UP000249757"/>
    </source>
</evidence>
<dbReference type="EMBL" id="NRDI02000022">
    <property type="protein sequence ID" value="KAI1509093.1"/>
    <property type="molecule type" value="Genomic_DNA"/>
</dbReference>
<dbReference type="Gene3D" id="3.50.50.60">
    <property type="entry name" value="FAD/NAD(P)-binding domain"/>
    <property type="match status" value="2"/>
</dbReference>
<keyword evidence="3" id="KW-0274">FAD</keyword>
<proteinExistence type="inferred from homology"/>
<dbReference type="SUPFAM" id="SSF51905">
    <property type="entry name" value="FAD/NAD(P)-binding domain"/>
    <property type="match status" value="1"/>
</dbReference>
<organism evidence="5 7">
    <name type="scientific">Pyrenophora tritici-repentis</name>
    <dbReference type="NCBI Taxonomy" id="45151"/>
    <lineage>
        <taxon>Eukaryota</taxon>
        <taxon>Fungi</taxon>
        <taxon>Dikarya</taxon>
        <taxon>Ascomycota</taxon>
        <taxon>Pezizomycotina</taxon>
        <taxon>Dothideomycetes</taxon>
        <taxon>Pleosporomycetidae</taxon>
        <taxon>Pleosporales</taxon>
        <taxon>Pleosporineae</taxon>
        <taxon>Pleosporaceae</taxon>
        <taxon>Pyrenophora</taxon>
    </lineage>
</organism>
<evidence type="ECO:0000313" key="6">
    <source>
        <dbReference type="EMBL" id="KAI1509093.1"/>
    </source>
</evidence>
<reference evidence="5" key="1">
    <citation type="journal article" date="2018" name="BMC Genomics">
        <title>Comparative genomics of the wheat fungal pathogen Pyrenophora tritici-repentis reveals chromosomal variations and genome plasticity.</title>
        <authorList>
            <person name="Moolhuijzen P."/>
            <person name="See P.T."/>
            <person name="Hane J.K."/>
            <person name="Shi G."/>
            <person name="Liu Z."/>
            <person name="Oliver R.P."/>
            <person name="Moffat C.S."/>
        </authorList>
    </citation>
    <scope>NUCLEOTIDE SEQUENCE [LARGE SCALE GENOMIC DNA]</scope>
    <source>
        <strain evidence="5">M4</strain>
    </source>
</reference>
<dbReference type="InterPro" id="IPR036188">
    <property type="entry name" value="FAD/NAD-bd_sf"/>
</dbReference>
<reference evidence="8" key="4">
    <citation type="journal article" date="2022" name="Microb. Genom.">
        <title>A global pangenome for the wheat fungal pathogen Pyrenophora tritici-repentis and prediction of effector protein structural homology.</title>
        <authorList>
            <person name="Moolhuijzen P.M."/>
            <person name="See P.T."/>
            <person name="Shi G."/>
            <person name="Powell H.R."/>
            <person name="Cockram J."/>
            <person name="Jorgensen L.N."/>
            <person name="Benslimane H."/>
            <person name="Strelkov S.E."/>
            <person name="Turner J."/>
            <person name="Liu Z."/>
            <person name="Moffat C.S."/>
        </authorList>
    </citation>
    <scope>NUCLEOTIDE SEQUENCE [LARGE SCALE GENOMIC DNA]</scope>
</reference>
<dbReference type="GO" id="GO:0004499">
    <property type="term" value="F:N,N-dimethylaniline monooxygenase activity"/>
    <property type="evidence" value="ECO:0007669"/>
    <property type="project" value="InterPro"/>
</dbReference>
<name>A0A2W1EK64_9PLEO</name>
<dbReference type="EMBL" id="NQIK02000010">
    <property type="protein sequence ID" value="KAF7565020.1"/>
    <property type="molecule type" value="Genomic_DNA"/>
</dbReference>
<dbReference type="PANTHER" id="PTHR42877">
    <property type="entry name" value="L-ORNITHINE N(5)-MONOOXYGENASE-RELATED"/>
    <property type="match status" value="1"/>
</dbReference>
<dbReference type="InterPro" id="IPR020946">
    <property type="entry name" value="Flavin_mOase-like"/>
</dbReference>
<keyword evidence="8" id="KW-1185">Reference proteome</keyword>
<dbReference type="OMA" id="DVASHFY"/>
<dbReference type="GO" id="GO:0050661">
    <property type="term" value="F:NADP binding"/>
    <property type="evidence" value="ECO:0007669"/>
    <property type="project" value="InterPro"/>
</dbReference>
<dbReference type="PANTHER" id="PTHR42877:SF5">
    <property type="entry name" value="L-ORNITHINE N(5)-MONOOXYGENASE-RELATED"/>
    <property type="match status" value="1"/>
</dbReference>
<keyword evidence="2" id="KW-0285">Flavoprotein</keyword>
<dbReference type="Pfam" id="PF00743">
    <property type="entry name" value="FMO-like"/>
    <property type="match status" value="1"/>
</dbReference>
<keyword evidence="4" id="KW-0560">Oxidoreductase</keyword>
<dbReference type="InterPro" id="IPR051209">
    <property type="entry name" value="FAD-bind_Monooxygenase_sf"/>
</dbReference>
<reference evidence="6" key="3">
    <citation type="journal article" date="2022" name="bioRxiv">
        <title>A global pangenome for the wheat fungal pathogen Pyrenophora tritici-repentis and prediction of effector protein structural homology.</title>
        <authorList>
            <person name="Moolhuijzen P."/>
            <person name="See P.T."/>
            <person name="Shi G."/>
            <person name="Powell H.R."/>
            <person name="Cockram J."/>
            <person name="Jorgensen L.N."/>
            <person name="Benslimane H."/>
            <person name="Strelkov S.E."/>
            <person name="Turner J."/>
            <person name="Liu Z."/>
            <person name="Moffat C.S."/>
        </authorList>
    </citation>
    <scope>NUCLEOTIDE SEQUENCE</scope>
    <source>
        <strain evidence="6">86-124</strain>
    </source>
</reference>
<comment type="caution">
    <text evidence="5">The sequence shown here is derived from an EMBL/GenBank/DDBJ whole genome shotgun (WGS) entry which is preliminary data.</text>
</comment>
<gene>
    <name evidence="6" type="ORF">Ptr86124_012049</name>
    <name evidence="5" type="ORF">PtrM4_044540</name>
</gene>
<protein>
    <submittedName>
        <fullName evidence="6">Cyclohexanone 1,2-monooxygenase</fullName>
    </submittedName>
    <submittedName>
        <fullName evidence="5">Pyr-redox-3 multi-domain protein</fullName>
    </submittedName>
</protein>
<dbReference type="OrthoDB" id="74360at2759"/>
<evidence type="ECO:0000313" key="5">
    <source>
        <dbReference type="EMBL" id="KAF7565020.1"/>
    </source>
</evidence>
<accession>A0A2W1EK64</accession>
<evidence type="ECO:0000256" key="3">
    <source>
        <dbReference type="ARBA" id="ARBA00022827"/>
    </source>
</evidence>
<dbReference type="AlphaFoldDB" id="A0A2W1EK64"/>
<dbReference type="GO" id="GO:0050660">
    <property type="term" value="F:flavin adenine dinucleotide binding"/>
    <property type="evidence" value="ECO:0007669"/>
    <property type="project" value="InterPro"/>
</dbReference>
<evidence type="ECO:0000313" key="7">
    <source>
        <dbReference type="Proteomes" id="UP000245464"/>
    </source>
</evidence>
<reference evidence="6" key="2">
    <citation type="submission" date="2021-05" db="EMBL/GenBank/DDBJ databases">
        <authorList>
            <person name="Moolhuijzen P.M."/>
            <person name="Moffat C.S."/>
        </authorList>
    </citation>
    <scope>NUCLEOTIDE SEQUENCE</scope>
    <source>
        <strain evidence="6">86-124</strain>
    </source>
</reference>